<feature type="coiled-coil region" evidence="1">
    <location>
        <begin position="371"/>
        <end position="398"/>
    </location>
</feature>
<dbReference type="Gene3D" id="3.20.20.450">
    <property type="entry name" value="EAL domain"/>
    <property type="match status" value="1"/>
</dbReference>
<accession>A0A1I7MZA1</accession>
<keyword evidence="3" id="KW-1133">Transmembrane helix</keyword>
<evidence type="ECO:0000256" key="1">
    <source>
        <dbReference type="SAM" id="Coils"/>
    </source>
</evidence>
<evidence type="ECO:0000313" key="6">
    <source>
        <dbReference type="Proteomes" id="UP000199423"/>
    </source>
</evidence>
<keyword evidence="1" id="KW-0175">Coiled coil</keyword>
<dbReference type="STRING" id="51670.SAMN04488557_0833"/>
<feature type="region of interest" description="Disordered" evidence="2">
    <location>
        <begin position="254"/>
        <end position="357"/>
    </location>
</feature>
<dbReference type="InterPro" id="IPR035919">
    <property type="entry name" value="EAL_sf"/>
</dbReference>
<feature type="region of interest" description="Disordered" evidence="2">
    <location>
        <begin position="195"/>
        <end position="238"/>
    </location>
</feature>
<dbReference type="Proteomes" id="UP000199423">
    <property type="component" value="Unassembled WGS sequence"/>
</dbReference>
<dbReference type="AlphaFoldDB" id="A0A1I7MZA1"/>
<evidence type="ECO:0000256" key="3">
    <source>
        <dbReference type="SAM" id="Phobius"/>
    </source>
</evidence>
<gene>
    <name evidence="5" type="ORF">SAMN04488557_0833</name>
</gene>
<feature type="compositionally biased region" description="Low complexity" evidence="2">
    <location>
        <begin position="199"/>
        <end position="234"/>
    </location>
</feature>
<organism evidence="5 6">
    <name type="scientific">Hyphomicrobium facile</name>
    <dbReference type="NCBI Taxonomy" id="51670"/>
    <lineage>
        <taxon>Bacteria</taxon>
        <taxon>Pseudomonadati</taxon>
        <taxon>Pseudomonadota</taxon>
        <taxon>Alphaproteobacteria</taxon>
        <taxon>Hyphomicrobiales</taxon>
        <taxon>Hyphomicrobiaceae</taxon>
        <taxon>Hyphomicrobium</taxon>
    </lineage>
</organism>
<dbReference type="EMBL" id="FPCH01000001">
    <property type="protein sequence ID" value="SFV27732.1"/>
    <property type="molecule type" value="Genomic_DNA"/>
</dbReference>
<sequence>MVVAMPREKVVIAAAGTLLPFICLRRLRQDESKAAWNTMTKQDNSKPQASVDQSDTLAPSQALSQSAGQAPGQGAGPAPMRGPMAGPANGSANGPVEPSIGPATGQAVDAPREPRSRDGLIVASILIVSAAITMMCFSQLGLSMPISIAAGAVALSLLMLIHKQVQKSAQIAALKAELARAEFGQARHDVKLNGAKQKVSQARPAPAVAAPGPSLPSAPSAPAAVNAPAASSTPESRIRELSRDIGNLVPRAEPAAPAQSGAATQPHHAAAGLSSARPLASVDADRAGRSAPHAPMQPAAEPTPAKPAAESKGRPVFSAPASERPVPETGRERWSFRRRVDVQPQQPPAKGLTLPPGWSASANAMPKGGVAMTIEGDLELVQRKIKELADEVNAAEALRAPKSSRANELPKPSASALEDSIGALRAVATSMRQRPAGFGDFLPTHDAATPAPKPAPAPASVTAPAASMQAAAPAPVSPAAEPVQSQGLGELVIPATAERIAGFEPEDSVDDAAFREEEAEAELGRHEPNLSGLSLAEMERANPGSTQRDAPPLPELTLPELPILEFSAEPAPTPELPPRIASIARAIEDDAIDVTLGPIVTIAEHSVSHYEMTANLRSASGEAHDASEHDFTLVGGDLDTRFDISRLNRAAALASRMDARDKGGSLLTSFLGSSVTSRAFLESFAHAYEVRPRISAQLVLTFSQHAVDEFTPAAWQALRDMHSFGFRLALDKVTHMGTDFAALQQAGFRFVRFGAQPLLEGMRSRDRFVPADEILQRVTLAGLSVIASGITDAAMQKRLLDAGILLGQGPLFGAPRQVNIDGSRPAKHSAAA</sequence>
<feature type="transmembrane region" description="Helical" evidence="3">
    <location>
        <begin position="120"/>
        <end position="140"/>
    </location>
</feature>
<keyword evidence="6" id="KW-1185">Reference proteome</keyword>
<evidence type="ECO:0000256" key="2">
    <source>
        <dbReference type="SAM" id="MobiDB-lite"/>
    </source>
</evidence>
<feature type="compositionally biased region" description="Basic and acidic residues" evidence="2">
    <location>
        <begin position="325"/>
        <end position="341"/>
    </location>
</feature>
<keyword evidence="3" id="KW-0472">Membrane</keyword>
<feature type="domain" description="EAL" evidence="4">
    <location>
        <begin position="576"/>
        <end position="829"/>
    </location>
</feature>
<evidence type="ECO:0000259" key="4">
    <source>
        <dbReference type="PROSITE" id="PS50883"/>
    </source>
</evidence>
<feature type="compositionally biased region" description="Low complexity" evidence="2">
    <location>
        <begin position="254"/>
        <end position="266"/>
    </location>
</feature>
<feature type="compositionally biased region" description="Low complexity" evidence="2">
    <location>
        <begin position="57"/>
        <end position="88"/>
    </location>
</feature>
<feature type="compositionally biased region" description="Low complexity" evidence="2">
    <location>
        <begin position="298"/>
        <end position="310"/>
    </location>
</feature>
<protein>
    <submittedName>
        <fullName evidence="5">Cyclic-di-GMP phosphodiesterase, flagellum assembly factor TipF</fullName>
    </submittedName>
</protein>
<dbReference type="PROSITE" id="PS50883">
    <property type="entry name" value="EAL"/>
    <property type="match status" value="1"/>
</dbReference>
<dbReference type="InterPro" id="IPR001633">
    <property type="entry name" value="EAL_dom"/>
</dbReference>
<keyword evidence="3" id="KW-0812">Transmembrane</keyword>
<reference evidence="6" key="1">
    <citation type="submission" date="2016-10" db="EMBL/GenBank/DDBJ databases">
        <authorList>
            <person name="Varghese N."/>
            <person name="Submissions S."/>
        </authorList>
    </citation>
    <scope>NUCLEOTIDE SEQUENCE [LARGE SCALE GENOMIC DNA]</scope>
    <source>
        <strain evidence="6">DSM 1565</strain>
    </source>
</reference>
<feature type="region of interest" description="Disordered" evidence="2">
    <location>
        <begin position="38"/>
        <end position="114"/>
    </location>
</feature>
<dbReference type="Pfam" id="PF00563">
    <property type="entry name" value="EAL"/>
    <property type="match status" value="1"/>
</dbReference>
<dbReference type="SUPFAM" id="SSF141868">
    <property type="entry name" value="EAL domain-like"/>
    <property type="match status" value="1"/>
</dbReference>
<name>A0A1I7MZA1_9HYPH</name>
<feature type="region of interest" description="Disordered" evidence="2">
    <location>
        <begin position="435"/>
        <end position="466"/>
    </location>
</feature>
<proteinExistence type="predicted"/>
<evidence type="ECO:0000313" key="5">
    <source>
        <dbReference type="EMBL" id="SFV27732.1"/>
    </source>
</evidence>
<feature type="compositionally biased region" description="Polar residues" evidence="2">
    <location>
        <begin position="38"/>
        <end position="56"/>
    </location>
</feature>